<dbReference type="Pfam" id="PF00234">
    <property type="entry name" value="Tryp_alpha_amyl"/>
    <property type="match status" value="1"/>
</dbReference>
<dbReference type="GO" id="GO:0006869">
    <property type="term" value="P:lipid transport"/>
    <property type="evidence" value="ECO:0007669"/>
    <property type="project" value="InterPro"/>
</dbReference>
<dbReference type="EMBL" id="QJKJ01018413">
    <property type="protein sequence ID" value="RDX57636.1"/>
    <property type="molecule type" value="Genomic_DNA"/>
</dbReference>
<dbReference type="PANTHER" id="PTHR33076">
    <property type="entry name" value="NON-SPECIFIC LIPID-TRANSFER PROTEIN 2-RELATED"/>
    <property type="match status" value="1"/>
</dbReference>
<keyword evidence="4" id="KW-0732">Signal</keyword>
<proteinExistence type="inferred from homology"/>
<comment type="caution">
    <text evidence="6">The sequence shown here is derived from an EMBL/GenBank/DDBJ whole genome shotgun (WGS) entry which is preliminary data.</text>
</comment>
<evidence type="ECO:0000313" key="6">
    <source>
        <dbReference type="EMBL" id="RDX57636.1"/>
    </source>
</evidence>
<gene>
    <name evidence="6" type="ORF">CR513_63107</name>
</gene>
<dbReference type="Gene3D" id="1.10.110.10">
    <property type="entry name" value="Plant lipid-transfer and hydrophobic proteins"/>
    <property type="match status" value="1"/>
</dbReference>
<dbReference type="Proteomes" id="UP000257109">
    <property type="component" value="Unassembled WGS sequence"/>
</dbReference>
<protein>
    <recommendedName>
        <fullName evidence="3">Non-specific lipid-transfer protein</fullName>
    </recommendedName>
</protein>
<feature type="chain" id="PRO_5016846067" description="Non-specific lipid-transfer protein" evidence="4">
    <location>
        <begin position="29"/>
        <end position="113"/>
    </location>
</feature>
<evidence type="ECO:0000313" key="7">
    <source>
        <dbReference type="Proteomes" id="UP000257109"/>
    </source>
</evidence>
<dbReference type="SUPFAM" id="SSF47699">
    <property type="entry name" value="Bifunctional inhibitor/lipid-transfer protein/seed storage 2S albumin"/>
    <property type="match status" value="1"/>
</dbReference>
<feature type="domain" description="Bifunctional inhibitor/plant lipid transfer protein/seed storage helical" evidence="5">
    <location>
        <begin position="28"/>
        <end position="111"/>
    </location>
</feature>
<comment type="similarity">
    <text evidence="1 3">Belongs to the plant LTP family.</text>
</comment>
<dbReference type="OrthoDB" id="1890443at2759"/>
<dbReference type="CDD" id="cd01960">
    <property type="entry name" value="nsLTP1"/>
    <property type="match status" value="1"/>
</dbReference>
<dbReference type="SMART" id="SM00499">
    <property type="entry name" value="AAI"/>
    <property type="match status" value="1"/>
</dbReference>
<dbReference type="InterPro" id="IPR000528">
    <property type="entry name" value="Plant_nsLTP"/>
</dbReference>
<dbReference type="AlphaFoldDB" id="A0A371DYP4"/>
<keyword evidence="3" id="KW-0446">Lipid-binding</keyword>
<evidence type="ECO:0000256" key="1">
    <source>
        <dbReference type="ARBA" id="ARBA00009748"/>
    </source>
</evidence>
<accession>A0A371DYP4</accession>
<dbReference type="InterPro" id="IPR016140">
    <property type="entry name" value="Bifunc_inhib/LTP/seed_store"/>
</dbReference>
<dbReference type="STRING" id="157652.A0A371DYP4"/>
<organism evidence="6 7">
    <name type="scientific">Mucuna pruriens</name>
    <name type="common">Velvet bean</name>
    <name type="synonym">Dolichos pruriens</name>
    <dbReference type="NCBI Taxonomy" id="157652"/>
    <lineage>
        <taxon>Eukaryota</taxon>
        <taxon>Viridiplantae</taxon>
        <taxon>Streptophyta</taxon>
        <taxon>Embryophyta</taxon>
        <taxon>Tracheophyta</taxon>
        <taxon>Spermatophyta</taxon>
        <taxon>Magnoliopsida</taxon>
        <taxon>eudicotyledons</taxon>
        <taxon>Gunneridae</taxon>
        <taxon>Pentapetalae</taxon>
        <taxon>rosids</taxon>
        <taxon>fabids</taxon>
        <taxon>Fabales</taxon>
        <taxon>Fabaceae</taxon>
        <taxon>Papilionoideae</taxon>
        <taxon>50 kb inversion clade</taxon>
        <taxon>NPAAA clade</taxon>
        <taxon>indigoferoid/millettioid clade</taxon>
        <taxon>Phaseoleae</taxon>
        <taxon>Mucuna</taxon>
    </lineage>
</organism>
<keyword evidence="3" id="KW-0813">Transport</keyword>
<comment type="function">
    <text evidence="3">Plant non-specific lipid-transfer proteins transfer phospholipids as well as galactolipids across membranes. May play a role in wax or cutin deposition in the cell walls of expanding epidermal cells and certain secretory tissues.</text>
</comment>
<sequence>MASFKVACIVVMCMAMVGAPMMVQAVTCNDVMMNLAQCLTYLMQGGAPSAGCCGGVRNILTAASTTADRQNVCNCLKTAANNYNINDNYAQALPGLCNVNVPYKISRSTNCAA</sequence>
<reference evidence="6" key="1">
    <citation type="submission" date="2018-05" db="EMBL/GenBank/DDBJ databases">
        <title>Draft genome of Mucuna pruriens seed.</title>
        <authorList>
            <person name="Nnadi N.E."/>
            <person name="Vos R."/>
            <person name="Hasami M.H."/>
            <person name="Devisetty U.K."/>
            <person name="Aguiy J.C."/>
        </authorList>
    </citation>
    <scope>NUCLEOTIDE SEQUENCE [LARGE SCALE GENOMIC DNA]</scope>
    <source>
        <strain evidence="6">JCA_2017</strain>
    </source>
</reference>
<feature type="non-terminal residue" evidence="6">
    <location>
        <position position="1"/>
    </location>
</feature>
<dbReference type="InterPro" id="IPR036312">
    <property type="entry name" value="Bifun_inhib/LTP/seed_sf"/>
</dbReference>
<dbReference type="PRINTS" id="PR00382">
    <property type="entry name" value="LIPIDTRNSFER"/>
</dbReference>
<evidence type="ECO:0000259" key="5">
    <source>
        <dbReference type="SMART" id="SM00499"/>
    </source>
</evidence>
<evidence type="ECO:0000256" key="3">
    <source>
        <dbReference type="RuleBase" id="RU000628"/>
    </source>
</evidence>
<evidence type="ECO:0000256" key="2">
    <source>
        <dbReference type="ARBA" id="ARBA00023157"/>
    </source>
</evidence>
<feature type="signal peptide" evidence="4">
    <location>
        <begin position="1"/>
        <end position="28"/>
    </location>
</feature>
<evidence type="ECO:0000256" key="4">
    <source>
        <dbReference type="SAM" id="SignalP"/>
    </source>
</evidence>
<keyword evidence="2" id="KW-1015">Disulfide bond</keyword>
<name>A0A371DYP4_MUCPR</name>
<dbReference type="GO" id="GO:0008289">
    <property type="term" value="F:lipid binding"/>
    <property type="evidence" value="ECO:0007669"/>
    <property type="project" value="UniProtKB-KW"/>
</dbReference>
<keyword evidence="7" id="KW-1185">Reference proteome</keyword>